<sequence length="365" mass="37510">MAAAVAVAPRAAPRSAVASTAAARWRGVGRAAAVARGPSSSSSRSSSARRGSPSSANDDEGETASPSSSSSSSSPSAAASEKAAALRAELEDVRARAKRVIARGERLVHRGVELDAAAIRIVRDASGCDDDARALLRAKAKLKGTLSLTTDRAEALARLAEALERAIVALEERAAAEEEEDGGVDGAVVVTFATPGPDGGDDDVAETSVALRPGENVLAAAMRLGVVSRDAASALCLEGRCDGCVMEVVRVGDDGGGGAATLRTCQADVGDDELGGRATSAVRLWWDPDGVGDAAFEGGGAWMDEEDDEEDDDDADEEEEVEGAADEDDPFQTGRGVGARGTRDAAEGDAPQDWETFEGSKYYRE</sequence>
<keyword evidence="4" id="KW-1185">Reference proteome</keyword>
<evidence type="ECO:0000256" key="1">
    <source>
        <dbReference type="SAM" id="Coils"/>
    </source>
</evidence>
<dbReference type="GeneID" id="9683062"/>
<dbReference type="RefSeq" id="XP_003057976.1">
    <property type="nucleotide sequence ID" value="XM_003057930.1"/>
</dbReference>
<reference evidence="3 4" key="1">
    <citation type="journal article" date="2009" name="Science">
        <title>Green evolution and dynamic adaptations revealed by genomes of the marine picoeukaryotes Micromonas.</title>
        <authorList>
            <person name="Worden A.Z."/>
            <person name="Lee J.H."/>
            <person name="Mock T."/>
            <person name="Rouze P."/>
            <person name="Simmons M.P."/>
            <person name="Aerts A.L."/>
            <person name="Allen A.E."/>
            <person name="Cuvelier M.L."/>
            <person name="Derelle E."/>
            <person name="Everett M.V."/>
            <person name="Foulon E."/>
            <person name="Grimwood J."/>
            <person name="Gundlach H."/>
            <person name="Henrissat B."/>
            <person name="Napoli C."/>
            <person name="McDonald S.M."/>
            <person name="Parker M.S."/>
            <person name="Rombauts S."/>
            <person name="Salamov A."/>
            <person name="Von Dassow P."/>
            <person name="Badger J.H."/>
            <person name="Coutinho P.M."/>
            <person name="Demir E."/>
            <person name="Dubchak I."/>
            <person name="Gentemann C."/>
            <person name="Eikrem W."/>
            <person name="Gready J.E."/>
            <person name="John U."/>
            <person name="Lanier W."/>
            <person name="Lindquist E.A."/>
            <person name="Lucas S."/>
            <person name="Mayer K.F."/>
            <person name="Moreau H."/>
            <person name="Not F."/>
            <person name="Otillar R."/>
            <person name="Panaud O."/>
            <person name="Pangilinan J."/>
            <person name="Paulsen I."/>
            <person name="Piegu B."/>
            <person name="Poliakov A."/>
            <person name="Robbens S."/>
            <person name="Schmutz J."/>
            <person name="Toulza E."/>
            <person name="Wyss T."/>
            <person name="Zelensky A."/>
            <person name="Zhou K."/>
            <person name="Armbrust E.V."/>
            <person name="Bhattacharya D."/>
            <person name="Goodenough U.W."/>
            <person name="Van de Peer Y."/>
            <person name="Grigoriev I.V."/>
        </authorList>
    </citation>
    <scope>NUCLEOTIDE SEQUENCE [LARGE SCALE GENOMIC DNA]</scope>
    <source>
        <strain evidence="3 4">CCMP1545</strain>
    </source>
</reference>
<evidence type="ECO:0000256" key="2">
    <source>
        <dbReference type="SAM" id="MobiDB-lite"/>
    </source>
</evidence>
<evidence type="ECO:0000313" key="4">
    <source>
        <dbReference type="Proteomes" id="UP000001876"/>
    </source>
</evidence>
<feature type="compositionally biased region" description="Low complexity" evidence="2">
    <location>
        <begin position="1"/>
        <end position="56"/>
    </location>
</feature>
<feature type="region of interest" description="Disordered" evidence="2">
    <location>
        <begin position="296"/>
        <end position="365"/>
    </location>
</feature>
<feature type="compositionally biased region" description="Low complexity" evidence="2">
    <location>
        <begin position="64"/>
        <end position="80"/>
    </location>
</feature>
<dbReference type="AlphaFoldDB" id="C1MPL7"/>
<protein>
    <submittedName>
        <fullName evidence="3">Predicted protein</fullName>
    </submittedName>
</protein>
<keyword evidence="1" id="KW-0175">Coiled coil</keyword>
<name>C1MPL7_MICPC</name>
<dbReference type="KEGG" id="mpp:MICPUCDRAFT_56952"/>
<feature type="region of interest" description="Disordered" evidence="2">
    <location>
        <begin position="1"/>
        <end position="80"/>
    </location>
</feature>
<proteinExistence type="predicted"/>
<feature type="compositionally biased region" description="Acidic residues" evidence="2">
    <location>
        <begin position="303"/>
        <end position="330"/>
    </location>
</feature>
<gene>
    <name evidence="3" type="ORF">MICPUCDRAFT_56952</name>
</gene>
<evidence type="ECO:0000313" key="3">
    <source>
        <dbReference type="EMBL" id="EEH57927.1"/>
    </source>
</evidence>
<feature type="coiled-coil region" evidence="1">
    <location>
        <begin position="153"/>
        <end position="180"/>
    </location>
</feature>
<dbReference type="EMBL" id="GG663738">
    <property type="protein sequence ID" value="EEH57927.1"/>
    <property type="molecule type" value="Genomic_DNA"/>
</dbReference>
<dbReference type="Proteomes" id="UP000001876">
    <property type="component" value="Unassembled WGS sequence"/>
</dbReference>
<organism evidence="4">
    <name type="scientific">Micromonas pusilla (strain CCMP1545)</name>
    <name type="common">Picoplanktonic green alga</name>
    <dbReference type="NCBI Taxonomy" id="564608"/>
    <lineage>
        <taxon>Eukaryota</taxon>
        <taxon>Viridiplantae</taxon>
        <taxon>Chlorophyta</taxon>
        <taxon>Mamiellophyceae</taxon>
        <taxon>Mamiellales</taxon>
        <taxon>Mamiellaceae</taxon>
        <taxon>Micromonas</taxon>
    </lineage>
</organism>
<accession>C1MPL7</accession>